<keyword evidence="3" id="KW-0274">FAD</keyword>
<keyword evidence="4" id="KW-0521">NADP</keyword>
<sequence length="500" mass="56893">MNIIIGGGLGGLFTGALLTKEGHKITILEKNKTIGGGLQSFQYYGLTFETGMHLLGSLHKGQTIDKMLRYLGIRNRLKIIDVDADCMDQITYLSDGKTYRVPQGKEAFIAYFAREFPHQSHQIRQYVEALYSMVDEIDFFYLRPTNDHVFTHNETFMWPADRLVAHFISDPRLRDVLGYMNPMYGGMEGHTPAYIHALINVLYINGPSRFSGGSQQLADALADIIRAGGGRVISGDKVVAVDINDRRVAAVRTEQGHIYTADTYISAIHPRQLIGMTDSSCFSKAFRTRIDEAPNSYSSFCAYFVFKPESFPYINHTCYFQEDYGHVWNYNDYDEAHWPRGFMYMTPADRQQGSWATKMIVNAIMPYQVVERWKDTRSGHRGKDYETWKEAHLEKIIGRMERLYPGFEATLAHRFASSPLTIRDYYDEPEGALYGLRRDTENIARSQVSVYTKCKNLFLTGQNINLHGFCGVPLTAVNTAEAIVGHNVIVDKINAYETKN</sequence>
<dbReference type="EMBL" id="JAERMS010000009">
    <property type="protein sequence ID" value="MBO1363097.1"/>
    <property type="molecule type" value="Genomic_DNA"/>
</dbReference>
<dbReference type="Gene3D" id="3.50.50.60">
    <property type="entry name" value="FAD/NAD(P)-binding domain"/>
    <property type="match status" value="2"/>
</dbReference>
<name>A0ABS3M4K3_9BACT</name>
<feature type="domain" description="Amine oxidase" evidence="6">
    <location>
        <begin position="9"/>
        <end position="273"/>
    </location>
</feature>
<evidence type="ECO:0000256" key="1">
    <source>
        <dbReference type="ARBA" id="ARBA00022630"/>
    </source>
</evidence>
<accession>A0ABS3M4K3</accession>
<evidence type="ECO:0000256" key="3">
    <source>
        <dbReference type="ARBA" id="ARBA00022827"/>
    </source>
</evidence>
<comment type="caution">
    <text evidence="7">The sequence shown here is derived from an EMBL/GenBank/DDBJ whole genome shotgun (WGS) entry which is preliminary data.</text>
</comment>
<evidence type="ECO:0000256" key="5">
    <source>
        <dbReference type="ARBA" id="ARBA00023027"/>
    </source>
</evidence>
<evidence type="ECO:0000313" key="8">
    <source>
        <dbReference type="Proteomes" id="UP000664265"/>
    </source>
</evidence>
<evidence type="ECO:0000259" key="6">
    <source>
        <dbReference type="Pfam" id="PF01593"/>
    </source>
</evidence>
<dbReference type="InterPro" id="IPR036188">
    <property type="entry name" value="FAD/NAD-bd_sf"/>
</dbReference>
<dbReference type="RefSeq" id="WP_107581911.1">
    <property type="nucleotide sequence ID" value="NZ_JAERMS010000009.1"/>
</dbReference>
<gene>
    <name evidence="7" type="ORF">JHU38_04770</name>
</gene>
<evidence type="ECO:0000313" key="7">
    <source>
        <dbReference type="EMBL" id="MBO1363097.1"/>
    </source>
</evidence>
<dbReference type="PANTHER" id="PTHR46091:SF3">
    <property type="entry name" value="AMINE OXIDASE DOMAIN-CONTAINING PROTEIN"/>
    <property type="match status" value="1"/>
</dbReference>
<organism evidence="7 8">
    <name type="scientific">Prevotella illustrans</name>
    <dbReference type="NCBI Taxonomy" id="2800387"/>
    <lineage>
        <taxon>Bacteria</taxon>
        <taxon>Pseudomonadati</taxon>
        <taxon>Bacteroidota</taxon>
        <taxon>Bacteroidia</taxon>
        <taxon>Bacteroidales</taxon>
        <taxon>Prevotellaceae</taxon>
        <taxon>Prevotella</taxon>
    </lineage>
</organism>
<dbReference type="InterPro" id="IPR052206">
    <property type="entry name" value="Retinol_saturase"/>
</dbReference>
<keyword evidence="8" id="KW-1185">Reference proteome</keyword>
<dbReference type="InterPro" id="IPR002937">
    <property type="entry name" value="Amino_oxidase"/>
</dbReference>
<keyword evidence="5" id="KW-0520">NAD</keyword>
<dbReference type="SUPFAM" id="SSF51905">
    <property type="entry name" value="FAD/NAD(P)-binding domain"/>
    <property type="match status" value="1"/>
</dbReference>
<keyword evidence="2" id="KW-0732">Signal</keyword>
<dbReference type="Proteomes" id="UP000664265">
    <property type="component" value="Unassembled WGS sequence"/>
</dbReference>
<protein>
    <submittedName>
        <fullName evidence="7">NAD(P)/FAD-dependent oxidoreductase</fullName>
    </submittedName>
</protein>
<evidence type="ECO:0000256" key="2">
    <source>
        <dbReference type="ARBA" id="ARBA00022729"/>
    </source>
</evidence>
<proteinExistence type="predicted"/>
<dbReference type="PANTHER" id="PTHR46091">
    <property type="entry name" value="BLR7054 PROTEIN"/>
    <property type="match status" value="1"/>
</dbReference>
<evidence type="ECO:0000256" key="4">
    <source>
        <dbReference type="ARBA" id="ARBA00022857"/>
    </source>
</evidence>
<keyword evidence="1" id="KW-0285">Flavoprotein</keyword>
<dbReference type="Pfam" id="PF01593">
    <property type="entry name" value="Amino_oxidase"/>
    <property type="match status" value="1"/>
</dbReference>
<reference evidence="7 8" key="1">
    <citation type="submission" date="2021-01" db="EMBL/GenBank/DDBJ databases">
        <title>Prevotella A2931 sp. nov.</title>
        <authorList>
            <person name="Buhl M."/>
            <person name="Oberhettinger P."/>
        </authorList>
    </citation>
    <scope>NUCLEOTIDE SEQUENCE [LARGE SCALE GENOMIC DNA]</scope>
    <source>
        <strain evidence="7 8">A2931</strain>
    </source>
</reference>